<gene>
    <name evidence="1" type="ORF">ACFPEN_32670</name>
</gene>
<evidence type="ECO:0008006" key="3">
    <source>
        <dbReference type="Google" id="ProtNLM"/>
    </source>
</evidence>
<dbReference type="EMBL" id="JBHSFS010000023">
    <property type="protein sequence ID" value="MFC4517653.1"/>
    <property type="molecule type" value="Genomic_DNA"/>
</dbReference>
<organism evidence="1 2">
    <name type="scientific">Streptomyces ehimensis</name>
    <dbReference type="NCBI Taxonomy" id="68195"/>
    <lineage>
        <taxon>Bacteria</taxon>
        <taxon>Bacillati</taxon>
        <taxon>Actinomycetota</taxon>
        <taxon>Actinomycetes</taxon>
        <taxon>Kitasatosporales</taxon>
        <taxon>Streptomycetaceae</taxon>
        <taxon>Streptomyces</taxon>
    </lineage>
</organism>
<reference evidence="2" key="1">
    <citation type="journal article" date="2019" name="Int. J. Syst. Evol. Microbiol.">
        <title>The Global Catalogue of Microorganisms (GCM) 10K type strain sequencing project: providing services to taxonomists for standard genome sequencing and annotation.</title>
        <authorList>
            <consortium name="The Broad Institute Genomics Platform"/>
            <consortium name="The Broad Institute Genome Sequencing Center for Infectious Disease"/>
            <person name="Wu L."/>
            <person name="Ma J."/>
        </authorList>
    </citation>
    <scope>NUCLEOTIDE SEQUENCE [LARGE SCALE GENOMIC DNA]</scope>
    <source>
        <strain evidence="2">CECT 8064</strain>
    </source>
</reference>
<sequence>MNTRRADVDDLALAVATAARHPAGRTTLESLLDTGDPRQWLTLDFGVRRLPWFWPADLPSMVWLEMAEPPPGEPVLAVALCHPDGRVRQAALERAAGVPALLPLVAVRCSDWVGPVRDVARALLRAGLAGAAPRTVALVAAVALRTAVRRHGAHAHDLLMEILESADAEVTDTLLDSRDPATRRLGHRIAVRRNLLSPARLARIAATDADVVVQDVCADAVLAHMKDGRHGELLEPLLRARAPRVRASGVTALHRTGRHDEATAFLADRAGIVRACARWVLWQRGADPLPRYRELCAGPSADVPPGAAAGLGECGTREDAALLLPLLAHPVARVRVRAVAALCALGTVDAERLRPLLDDPSAAVTREVSTALVSSGGRLPESCLWERLAADRPRHVRAAAFRLLATQRGIFQLRCCLTLLDDADHRLRAQARTAVLRWGPADAPTAYAALPADERARLDELIDRATPVLGEDKVRLLRFYLRAGHRS</sequence>
<dbReference type="SUPFAM" id="SSF48371">
    <property type="entry name" value="ARM repeat"/>
    <property type="match status" value="1"/>
</dbReference>
<dbReference type="Gene3D" id="1.25.10.10">
    <property type="entry name" value="Leucine-rich Repeat Variant"/>
    <property type="match status" value="1"/>
</dbReference>
<comment type="caution">
    <text evidence="1">The sequence shown here is derived from an EMBL/GenBank/DDBJ whole genome shotgun (WGS) entry which is preliminary data.</text>
</comment>
<name>A0ABV9BUC6_9ACTN</name>
<keyword evidence="2" id="KW-1185">Reference proteome</keyword>
<evidence type="ECO:0000313" key="2">
    <source>
        <dbReference type="Proteomes" id="UP001595990"/>
    </source>
</evidence>
<evidence type="ECO:0000313" key="1">
    <source>
        <dbReference type="EMBL" id="MFC4517653.1"/>
    </source>
</evidence>
<dbReference type="Proteomes" id="UP001595990">
    <property type="component" value="Unassembled WGS sequence"/>
</dbReference>
<dbReference type="InterPro" id="IPR011989">
    <property type="entry name" value="ARM-like"/>
</dbReference>
<accession>A0ABV9BUC6</accession>
<protein>
    <recommendedName>
        <fullName evidence="3">HEAT repeat domain-containing protein</fullName>
    </recommendedName>
</protein>
<dbReference type="RefSeq" id="WP_417924192.1">
    <property type="nucleotide sequence ID" value="NZ_JBHSFS010000023.1"/>
</dbReference>
<proteinExistence type="predicted"/>
<dbReference type="InterPro" id="IPR016024">
    <property type="entry name" value="ARM-type_fold"/>
</dbReference>